<evidence type="ECO:0000313" key="1">
    <source>
        <dbReference type="EMBL" id="CAJ2657261.1"/>
    </source>
</evidence>
<comment type="caution">
    <text evidence="1">The sequence shown here is derived from an EMBL/GenBank/DDBJ whole genome shotgun (WGS) entry which is preliminary data.</text>
</comment>
<evidence type="ECO:0000313" key="2">
    <source>
        <dbReference type="Proteomes" id="UP001177021"/>
    </source>
</evidence>
<organism evidence="1 2">
    <name type="scientific">Trifolium pratense</name>
    <name type="common">Red clover</name>
    <dbReference type="NCBI Taxonomy" id="57577"/>
    <lineage>
        <taxon>Eukaryota</taxon>
        <taxon>Viridiplantae</taxon>
        <taxon>Streptophyta</taxon>
        <taxon>Embryophyta</taxon>
        <taxon>Tracheophyta</taxon>
        <taxon>Spermatophyta</taxon>
        <taxon>Magnoliopsida</taxon>
        <taxon>eudicotyledons</taxon>
        <taxon>Gunneridae</taxon>
        <taxon>Pentapetalae</taxon>
        <taxon>rosids</taxon>
        <taxon>fabids</taxon>
        <taxon>Fabales</taxon>
        <taxon>Fabaceae</taxon>
        <taxon>Papilionoideae</taxon>
        <taxon>50 kb inversion clade</taxon>
        <taxon>NPAAA clade</taxon>
        <taxon>Hologalegina</taxon>
        <taxon>IRL clade</taxon>
        <taxon>Trifolieae</taxon>
        <taxon>Trifolium</taxon>
    </lineage>
</organism>
<accession>A0ACB0KL34</accession>
<name>A0ACB0KL34_TRIPR</name>
<proteinExistence type="predicted"/>
<keyword evidence="2" id="KW-1185">Reference proteome</keyword>
<gene>
    <name evidence="1" type="ORF">MILVUS5_LOCUS23871</name>
</gene>
<dbReference type="EMBL" id="CASHSV030000311">
    <property type="protein sequence ID" value="CAJ2657261.1"/>
    <property type="molecule type" value="Genomic_DNA"/>
</dbReference>
<dbReference type="Proteomes" id="UP001177021">
    <property type="component" value="Unassembled WGS sequence"/>
</dbReference>
<protein>
    <submittedName>
        <fullName evidence="1">Uncharacterized protein</fullName>
    </submittedName>
</protein>
<sequence>MTYMKFLSFKLLLLFLVFHFTPTSAQVPIYLYNFCENSTAKSLSSSYKSNVNNLVSWIASDSAKGTTFNQTIIGSSSSNSNTSDDVYGNYDCRFDISESFCQFCVSTATRDLVQHCPNSVTSVIFYDVCIIRYSNENFFGKVSMTPTWNVTGTKIIKDSTYLTKVEGYIRILIRKMTIETNQSWAMGEFNLSNTEKRYGFAQCGRDVDNDGCRQCLEAMLEIFPKCCGNRVSWEVVAPSCGIKFDDQTFFMLNGKTGSSSKPNPANQEDSSNKKTLVIALVSALVAVALLCCCIYYYWRKNGLRKGGFLLKKTTPIAFNDNVQRDDTLNGDLPMIPFNVIQQATNYFSISSKLGEGGFGPVYKGTLPDGTEIAVKRLADTSDQGSEEFKNEVIFIAKLQHRNLVKLLGCCIEDDEKILVYEYMPNSSLDFHLFDEEKNKQLDWTLRLSIINGIARGLLYLHQDSRLRVIHRDLKASNVLLDDEMIPKISDFGLARKFEKGQSQTQTRRVIGTYGYMAPEYAMAGLFSVKSDVFSFGVLLLEIVYGKRNGRFILSEHRQSLLLYTWKLWCEGKSLESIDPIHKESYIESEVMKCIHIGLLCVQQDAADRPTMSTVVLMLGSDTMPLPKPKQPAFSVGRMSEEDPSSNSSNYVDEVPITIVSAR</sequence>
<reference evidence="1" key="1">
    <citation type="submission" date="2023-10" db="EMBL/GenBank/DDBJ databases">
        <authorList>
            <person name="Rodriguez Cubillos JULIANA M."/>
            <person name="De Vega J."/>
        </authorList>
    </citation>
    <scope>NUCLEOTIDE SEQUENCE</scope>
</reference>